<dbReference type="Proteomes" id="UP001430306">
    <property type="component" value="Unassembled WGS sequence"/>
</dbReference>
<organism evidence="12 13">
    <name type="scientific">Rhodopirellula halodulae</name>
    <dbReference type="NCBI Taxonomy" id="2894198"/>
    <lineage>
        <taxon>Bacteria</taxon>
        <taxon>Pseudomonadati</taxon>
        <taxon>Planctomycetota</taxon>
        <taxon>Planctomycetia</taxon>
        <taxon>Pirellulales</taxon>
        <taxon>Pirellulaceae</taxon>
        <taxon>Rhodopirellula</taxon>
    </lineage>
</organism>
<dbReference type="Pfam" id="PF03853">
    <property type="entry name" value="YjeF_N"/>
    <property type="match status" value="1"/>
</dbReference>
<keyword evidence="8 10" id="KW-0520">NAD</keyword>
<gene>
    <name evidence="10" type="primary">nnrE</name>
    <name evidence="12" type="ORF">LOC71_15725</name>
</gene>
<dbReference type="InterPro" id="IPR004443">
    <property type="entry name" value="YjeF_N_dom"/>
</dbReference>
<evidence type="ECO:0000256" key="1">
    <source>
        <dbReference type="ARBA" id="ARBA00000013"/>
    </source>
</evidence>
<keyword evidence="9 10" id="KW-0413">Isomerase</keyword>
<feature type="binding site" evidence="10">
    <location>
        <begin position="62"/>
        <end position="66"/>
    </location>
    <ligand>
        <name>(6S)-NADPHX</name>
        <dbReference type="ChEBI" id="CHEBI:64076"/>
    </ligand>
</feature>
<evidence type="ECO:0000256" key="3">
    <source>
        <dbReference type="ARBA" id="ARBA00012228"/>
    </source>
</evidence>
<dbReference type="Gene3D" id="3.40.50.10260">
    <property type="entry name" value="YjeF N-terminal domain"/>
    <property type="match status" value="1"/>
</dbReference>
<evidence type="ECO:0000256" key="8">
    <source>
        <dbReference type="ARBA" id="ARBA00023027"/>
    </source>
</evidence>
<keyword evidence="13" id="KW-1185">Reference proteome</keyword>
<dbReference type="PANTHER" id="PTHR13232:SF10">
    <property type="entry name" value="NAD(P)H-HYDRATE EPIMERASE"/>
    <property type="match status" value="1"/>
</dbReference>
<evidence type="ECO:0000256" key="9">
    <source>
        <dbReference type="ARBA" id="ARBA00023235"/>
    </source>
</evidence>
<keyword evidence="6 10" id="KW-0521">NADP</keyword>
<accession>A0ABS8NJJ8</accession>
<evidence type="ECO:0000256" key="10">
    <source>
        <dbReference type="HAMAP-Rule" id="MF_01966"/>
    </source>
</evidence>
<evidence type="ECO:0000256" key="7">
    <source>
        <dbReference type="ARBA" id="ARBA00022958"/>
    </source>
</evidence>
<evidence type="ECO:0000259" key="11">
    <source>
        <dbReference type="PROSITE" id="PS51385"/>
    </source>
</evidence>
<feature type="binding site" evidence="10">
    <location>
        <position position="165"/>
    </location>
    <ligand>
        <name>K(+)</name>
        <dbReference type="ChEBI" id="CHEBI:29103"/>
    </ligand>
</feature>
<feature type="binding site" evidence="10">
    <location>
        <position position="144"/>
    </location>
    <ligand>
        <name>(6S)-NADPHX</name>
        <dbReference type="ChEBI" id="CHEBI:64076"/>
    </ligand>
</feature>
<dbReference type="HAMAP" id="MF_01966">
    <property type="entry name" value="NADHX_epimerase"/>
    <property type="match status" value="1"/>
</dbReference>
<dbReference type="GO" id="GO:0052856">
    <property type="term" value="F:NAD(P)HX epimerase activity"/>
    <property type="evidence" value="ECO:0007669"/>
    <property type="project" value="UniProtKB-EC"/>
</dbReference>
<comment type="catalytic activity">
    <reaction evidence="2 10">
        <text>(6R)-NADPHX = (6S)-NADPHX</text>
        <dbReference type="Rhea" id="RHEA:32227"/>
        <dbReference type="ChEBI" id="CHEBI:64076"/>
        <dbReference type="ChEBI" id="CHEBI:64077"/>
        <dbReference type="EC" id="5.1.99.6"/>
    </reaction>
</comment>
<keyword evidence="7 10" id="KW-0630">Potassium</keyword>
<sequence length="223" mass="23292">MQPVRSLPPMTCDQVREIDQVAMNRYQMPSIVLMENAGRGAAEAIQAIVPDGRVVILCGKGNNGGDGFAIARHLQLAGRGVRIFAIANLDELKGDAATQARIAQASGIEIDVPEGTIDSALNSAEVIVDGLLGTGAKPPLRGRYAEWVESANRADATRIALDIPTGLDGDTGEAGEPTFCAHHTLTFAASKVGFAKANAGIHTGDVQVISIGVPLKLLREFAG</sequence>
<evidence type="ECO:0000256" key="5">
    <source>
        <dbReference type="ARBA" id="ARBA00022741"/>
    </source>
</evidence>
<reference evidence="12" key="1">
    <citation type="submission" date="2021-11" db="EMBL/GenBank/DDBJ databases">
        <title>Genome sequence.</title>
        <authorList>
            <person name="Sun Q."/>
        </authorList>
    </citation>
    <scope>NUCLEOTIDE SEQUENCE</scope>
    <source>
        <strain evidence="12">JC740</strain>
    </source>
</reference>
<comment type="function">
    <text evidence="10">Catalyzes the epimerization of the S- and R-forms of NAD(P)HX, a damaged form of NAD(P)H that is a result of enzymatic or heat-dependent hydration. This is a prerequisite for the S-specific NAD(P)H-hydrate dehydratase to allow the repair of both epimers of NAD(P)HX.</text>
</comment>
<dbReference type="InterPro" id="IPR032976">
    <property type="entry name" value="YJEFN_prot_NAXE-like"/>
</dbReference>
<name>A0ABS8NJJ8_9BACT</name>
<dbReference type="PANTHER" id="PTHR13232">
    <property type="entry name" value="NAD(P)H-HYDRATE EPIMERASE"/>
    <property type="match status" value="1"/>
</dbReference>
<evidence type="ECO:0000256" key="2">
    <source>
        <dbReference type="ARBA" id="ARBA00000909"/>
    </source>
</evidence>
<comment type="cofactor">
    <cofactor evidence="10">
        <name>K(+)</name>
        <dbReference type="ChEBI" id="CHEBI:29103"/>
    </cofactor>
    <text evidence="10">Binds 1 potassium ion per subunit.</text>
</comment>
<feature type="domain" description="YjeF N-terminal" evidence="11">
    <location>
        <begin position="15"/>
        <end position="219"/>
    </location>
</feature>
<evidence type="ECO:0000256" key="4">
    <source>
        <dbReference type="ARBA" id="ARBA00022723"/>
    </source>
</evidence>
<dbReference type="RefSeq" id="WP_230274682.1">
    <property type="nucleotide sequence ID" value="NZ_JAJKFW010000025.1"/>
</dbReference>
<comment type="similarity">
    <text evidence="10">Belongs to the NnrE/AIBP family.</text>
</comment>
<keyword evidence="4 10" id="KW-0479">Metal-binding</keyword>
<evidence type="ECO:0000256" key="6">
    <source>
        <dbReference type="ARBA" id="ARBA00022857"/>
    </source>
</evidence>
<comment type="caution">
    <text evidence="12">The sequence shown here is derived from an EMBL/GenBank/DDBJ whole genome shotgun (WGS) entry which is preliminary data.</text>
</comment>
<dbReference type="PROSITE" id="PS51385">
    <property type="entry name" value="YJEF_N"/>
    <property type="match status" value="1"/>
</dbReference>
<evidence type="ECO:0000313" key="12">
    <source>
        <dbReference type="EMBL" id="MCC9643735.1"/>
    </source>
</evidence>
<protein>
    <recommendedName>
        <fullName evidence="3 10">NAD(P)H-hydrate epimerase</fullName>
        <ecNumber evidence="3 10">5.1.99.6</ecNumber>
    </recommendedName>
    <alternativeName>
        <fullName evidence="10">NAD(P)HX epimerase</fullName>
    </alternativeName>
</protein>
<dbReference type="EMBL" id="JAJKFW010000025">
    <property type="protein sequence ID" value="MCC9643735.1"/>
    <property type="molecule type" value="Genomic_DNA"/>
</dbReference>
<keyword evidence="5 10" id="KW-0547">Nucleotide-binding</keyword>
<dbReference type="InterPro" id="IPR036652">
    <property type="entry name" value="YjeF_N_dom_sf"/>
</dbReference>
<comment type="catalytic activity">
    <reaction evidence="1 10">
        <text>(6R)-NADHX = (6S)-NADHX</text>
        <dbReference type="Rhea" id="RHEA:32215"/>
        <dbReference type="ChEBI" id="CHEBI:64074"/>
        <dbReference type="ChEBI" id="CHEBI:64075"/>
        <dbReference type="EC" id="5.1.99.6"/>
    </reaction>
</comment>
<evidence type="ECO:0000313" key="13">
    <source>
        <dbReference type="Proteomes" id="UP001430306"/>
    </source>
</evidence>
<dbReference type="EC" id="5.1.99.6" evidence="3 10"/>
<feature type="binding site" evidence="10">
    <location>
        <position position="63"/>
    </location>
    <ligand>
        <name>K(+)</name>
        <dbReference type="ChEBI" id="CHEBI:29103"/>
    </ligand>
</feature>
<feature type="binding site" evidence="10">
    <location>
        <begin position="133"/>
        <end position="139"/>
    </location>
    <ligand>
        <name>(6S)-NADPHX</name>
        <dbReference type="ChEBI" id="CHEBI:64076"/>
    </ligand>
</feature>
<feature type="binding site" evidence="10">
    <location>
        <position position="162"/>
    </location>
    <ligand>
        <name>(6S)-NADPHX</name>
        <dbReference type="ChEBI" id="CHEBI:64076"/>
    </ligand>
</feature>
<dbReference type="SUPFAM" id="SSF64153">
    <property type="entry name" value="YjeF N-terminal domain-like"/>
    <property type="match status" value="1"/>
</dbReference>
<proteinExistence type="inferred from homology"/>
<dbReference type="NCBIfam" id="TIGR00197">
    <property type="entry name" value="yjeF_nterm"/>
    <property type="match status" value="1"/>
</dbReference>
<feature type="binding site" evidence="10">
    <location>
        <position position="129"/>
    </location>
    <ligand>
        <name>K(+)</name>
        <dbReference type="ChEBI" id="CHEBI:29103"/>
    </ligand>
</feature>